<feature type="compositionally biased region" description="Basic residues" evidence="1">
    <location>
        <begin position="50"/>
        <end position="61"/>
    </location>
</feature>
<accession>A0A6V7NEZ8</accession>
<proteinExistence type="predicted"/>
<reference evidence="2" key="1">
    <citation type="submission" date="2020-07" db="EMBL/GenBank/DDBJ databases">
        <authorList>
            <person name="Lin J."/>
        </authorList>
    </citation>
    <scope>NUCLEOTIDE SEQUENCE</scope>
</reference>
<feature type="compositionally biased region" description="Basic and acidic residues" evidence="1">
    <location>
        <begin position="114"/>
        <end position="127"/>
    </location>
</feature>
<dbReference type="AlphaFoldDB" id="A0A6V7NEZ8"/>
<gene>
    <name evidence="2" type="ORF">CB5_LOCUS354</name>
</gene>
<feature type="region of interest" description="Disordered" evidence="1">
    <location>
        <begin position="47"/>
        <end position="127"/>
    </location>
</feature>
<sequence length="159" mass="18221">MPSPPCPPTSTALATTSALTTPRLPRLLRCFHLAKLAAPLGLRRPALRVPPRRRSRRHPRLSHGPLLQPRPRQRRQRRRDLYARPCRDGPRRCRARLSGTPPSPTAPVQAHGQLQDRRHGLEAQDRPRDGLVQTYKWYIENVAADHHSQTKFILLNFRG</sequence>
<evidence type="ECO:0000313" key="2">
    <source>
        <dbReference type="EMBL" id="CAD1817143.1"/>
    </source>
</evidence>
<name>A0A6V7NEZ8_ANACO</name>
<evidence type="ECO:0000256" key="1">
    <source>
        <dbReference type="SAM" id="MobiDB-lite"/>
    </source>
</evidence>
<dbReference type="EMBL" id="LR862129">
    <property type="protein sequence ID" value="CAD1817143.1"/>
    <property type="molecule type" value="Genomic_DNA"/>
</dbReference>
<organism evidence="2">
    <name type="scientific">Ananas comosus var. bracteatus</name>
    <name type="common">red pineapple</name>
    <dbReference type="NCBI Taxonomy" id="296719"/>
    <lineage>
        <taxon>Eukaryota</taxon>
        <taxon>Viridiplantae</taxon>
        <taxon>Streptophyta</taxon>
        <taxon>Embryophyta</taxon>
        <taxon>Tracheophyta</taxon>
        <taxon>Spermatophyta</taxon>
        <taxon>Magnoliopsida</taxon>
        <taxon>Liliopsida</taxon>
        <taxon>Poales</taxon>
        <taxon>Bromeliaceae</taxon>
        <taxon>Bromelioideae</taxon>
        <taxon>Ananas</taxon>
    </lineage>
</organism>
<protein>
    <submittedName>
        <fullName evidence="2">Uncharacterized protein</fullName>
    </submittedName>
</protein>
<feature type="compositionally biased region" description="Basic and acidic residues" evidence="1">
    <location>
        <begin position="79"/>
        <end position="91"/>
    </location>
</feature>